<dbReference type="InterPro" id="IPR024973">
    <property type="entry name" value="ESPR"/>
</dbReference>
<dbReference type="Pfam" id="PF13018">
    <property type="entry name" value="ESPR"/>
    <property type="match status" value="1"/>
</dbReference>
<dbReference type="InterPro" id="IPR036709">
    <property type="entry name" value="Autotransporte_beta_dom_sf"/>
</dbReference>
<dbReference type="Proteomes" id="UP000651010">
    <property type="component" value="Unassembled WGS sequence"/>
</dbReference>
<feature type="region of interest" description="Disordered" evidence="2">
    <location>
        <begin position="294"/>
        <end position="313"/>
    </location>
</feature>
<proteinExistence type="predicted"/>
<comment type="caution">
    <text evidence="4">The sequence shown here is derived from an EMBL/GenBank/DDBJ whole genome shotgun (WGS) entry which is preliminary data.</text>
</comment>
<accession>A0ABR9G4W7</accession>
<keyword evidence="5" id="KW-1185">Reference proteome</keyword>
<dbReference type="NCBIfam" id="TIGR02601">
    <property type="entry name" value="autotrns_rpt"/>
    <property type="match status" value="7"/>
</dbReference>
<evidence type="ECO:0000256" key="1">
    <source>
        <dbReference type="ARBA" id="ARBA00022729"/>
    </source>
</evidence>
<protein>
    <submittedName>
        <fullName evidence="4">Autotransporter-associated beta strand repeat-containing protein</fullName>
    </submittedName>
</protein>
<dbReference type="InterPro" id="IPR012332">
    <property type="entry name" value="Autotransporter_pectin_lyase_C"/>
</dbReference>
<feature type="region of interest" description="Disordered" evidence="2">
    <location>
        <begin position="65"/>
        <end position="97"/>
    </location>
</feature>
<evidence type="ECO:0000313" key="4">
    <source>
        <dbReference type="EMBL" id="MBE1159097.1"/>
    </source>
</evidence>
<feature type="domain" description="Autotransporter" evidence="3">
    <location>
        <begin position="1790"/>
        <end position="2066"/>
    </location>
</feature>
<dbReference type="SMART" id="SM00869">
    <property type="entry name" value="Autotransporter"/>
    <property type="match status" value="1"/>
</dbReference>
<dbReference type="RefSeq" id="WP_192553941.1">
    <property type="nucleotide sequence ID" value="NZ_JACZZA010000001.1"/>
</dbReference>
<dbReference type="Pfam" id="PF12951">
    <property type="entry name" value="PATR"/>
    <property type="match status" value="10"/>
</dbReference>
<feature type="compositionally biased region" description="Gly residues" evidence="2">
    <location>
        <begin position="294"/>
        <end position="303"/>
    </location>
</feature>
<dbReference type="InterPro" id="IPR013425">
    <property type="entry name" value="Autotrns_rpt"/>
</dbReference>
<evidence type="ECO:0000259" key="3">
    <source>
        <dbReference type="PROSITE" id="PS51208"/>
    </source>
</evidence>
<dbReference type="PROSITE" id="PS51208">
    <property type="entry name" value="AUTOTRANSPORTER"/>
    <property type="match status" value="1"/>
</dbReference>
<evidence type="ECO:0000256" key="2">
    <source>
        <dbReference type="SAM" id="MobiDB-lite"/>
    </source>
</evidence>
<sequence length="2066" mass="200585">MNRVYRLVWNRSLAVVQVASELSCAQGGTAAKATSRAPRRTVLALAIAGLALACLSSPAWSQTCTPGDPSGCAAPGGIGQRPTRSPDGGAGNGTGGDATIWITNTSEGPGSTAVGGVGGTGSNGIFNPDSSINITATGGSGGGVGASNSVSSSVTGANGGDGEAAAAANSQSIVGAGGGGGGAGAYLSQSNQSWLVGTTTTIGGGKGGKGGDAPATAANGMAYNGDPGGGGGGGAGVIIASGAGGTTLRVGGSLMGGNGGTGGSGGYAGGGGGGGDGLLVLGAGATVTNQGAGQIAGGTGGSPGTFQDGSGERGGYGGGGAGVNLVGAGASLTNYGKVSGGNAYVTGVVGGSSQDGVPGVGVRAWGGETVIDYGTIDGGSNGNVQADAVLFSGGGNQLAIYAGAIFTGDLQSISGTTNGGDVLTLAGDNSGSLNAGLIVGFAYNVKSGNSNWTLTGSGNAGINWIIQQGTLTGNSGTFAGNLTFANNSLGSGAPTVDFNQGSDGSYAGTIGGAGELIKDGTAKLTFAAGSELAGFSGPLLINSGEVLLQNDGNLQAAVISGGVNAYTIDFSNITGALALASGLSSSASGSSVMLGAHTLVLENPASDTFDGVISGTGGVVLAGGTEVLGGANTYTGDTTIDAGAILNLNSNGQLGVNGSTASRLELNGTLNAGGMGPGAKLEISSLDGGGTLTLGSVVLEITDAQAGDLFSGGISGGTAGLTLQSGTQRLSGYNVYTGDTTINGGSTLELIGSSQIGNGLSRLNVANGTLDATRLSAGSTLVLLSLAGSGNLEMGGASLDIKIANDTYSGVISGSGGLTLDSGAETFSGANSYSGETIFNGGTLTLTDGGQLGNGDSRVQFNTGTATIDATGMTAGSTLPISSLAGGGSVKLGAMTLDIQNASDTYSGVMSGSGGVQVNGGSELFNGINTYTGLTSVNAGASLFVGDSTHDTSQIAGDVSVNGGRFGGYGVVEGSVMLSNGGTLVPGAVGQLGSLTILGDLTIGDGSQLNYDFGAPGPNFSTPGQSDHVVVHGNLSIGTSTLNVNNLGSMGPGLYLLFQWGNTLAITGGGFAPPPGMSLQILTVGRQINLIDTQNLTLDEWDANGQAGPGAMGGGSGTWSLFSNTWSDTTGQFVGPMSPEPGFAIFGGAAGTVTVDDSNGNVGALGMQFVSDGYHLTGGSIDLIGQNGVAPVLRVSSGDTAIIDNVLDGVDGFNKTDGGTLVLTGSNVYTGVTTLSGGYLSVSSDANLGGSSDPLDFEGGSLEITGTSFQQTARSITWGAPGGGFDIADAANTFTVTQALTGTGGLLKSGPGTLVLAGANTYSGSTIVSAGTLQGDSTSLQGDITNNATVVFVQNSDGTYAGAMSGTGVLVKNGSATLTLSGANTYSGGTTVNAGTLQGDAGSLQGDIANSGTVAFVQQGSGTFAGVISGSGAVSKSGSGTLIFTGANSYGGGTTISAGTLQGDSNSLHGNIANNATLAFDQTANGTFAGVISGSGAVVKSGSGTLVLSGANTYTGGTTVNAGTLQGNAGSLEGGIVNNASTEFDQTSDGTYSGVISGSGGVSKTGIGTLILDGVNTYTGGTTISAGTLEVGDSDHASASIDGPVDVQSGATLRGHGTVIGNVTNDGLVWAGGSIGTLSIQGNYLQNADGVLQLDVTPTQTSSLAVSGTATLGGGLNLIFAPGTYSSNKFTLVQAGALSGTFATVNGTVPGSLTSQISYTGTEADLILAPAASAPTTKVAPLDGSLYGNLMRSANVVSQQDLVSVLDVALMPHDAACGAGNAPSMQNVTSAACGSGVWAQYTGSSLSLDGANGLNSTAFGLLAGADHAFGDVLHAGVQAGLDQVNGSDKSGGNGRVESAHGGFYAYADAGPLVLSAVVDYMHSGYRFNRASGIGMATSTPDGDTLSGALQAAWPMQVSQWQLTPAAGVLYQRQTLDGFHETLVSSNPEASYFPVTGMRSSYIALQPYAAMAIGHSFVAQGVTYVPQFSLGYRYDTRNAATPVTEVSAQDGTVFALPAAAQGRGMGTASARIVAQAGASWSLYLDYEGLFGSHLHDNALSFGFTKHF</sequence>
<dbReference type="InterPro" id="IPR005546">
    <property type="entry name" value="Autotransporte_beta"/>
</dbReference>
<dbReference type="EMBL" id="JACZZA010000001">
    <property type="protein sequence ID" value="MBE1159097.1"/>
    <property type="molecule type" value="Genomic_DNA"/>
</dbReference>
<organism evidence="4 5">
    <name type="scientific">Dyella acidiphila</name>
    <dbReference type="NCBI Taxonomy" id="2775866"/>
    <lineage>
        <taxon>Bacteria</taxon>
        <taxon>Pseudomonadati</taxon>
        <taxon>Pseudomonadota</taxon>
        <taxon>Gammaproteobacteria</taxon>
        <taxon>Lysobacterales</taxon>
        <taxon>Rhodanobacteraceae</taxon>
        <taxon>Dyella</taxon>
    </lineage>
</organism>
<dbReference type="SUPFAM" id="SSF103515">
    <property type="entry name" value="Autotransporter"/>
    <property type="match status" value="1"/>
</dbReference>
<name>A0ABR9G4W7_9GAMM</name>
<dbReference type="SUPFAM" id="SSF51126">
    <property type="entry name" value="Pectin lyase-like"/>
    <property type="match status" value="5"/>
</dbReference>
<gene>
    <name evidence="4" type="ORF">IGX34_01795</name>
</gene>
<reference evidence="4 5" key="1">
    <citation type="submission" date="2020-09" db="EMBL/GenBank/DDBJ databases">
        <title>Dyella sp. 7MK23 isolated from forest soil.</title>
        <authorList>
            <person name="Fu J."/>
        </authorList>
    </citation>
    <scope>NUCLEOTIDE SEQUENCE [LARGE SCALE GENOMIC DNA]</scope>
    <source>
        <strain evidence="4 5">7MK23</strain>
    </source>
</reference>
<keyword evidence="1" id="KW-0732">Signal</keyword>
<dbReference type="Gene3D" id="2.160.20.20">
    <property type="match status" value="3"/>
</dbReference>
<evidence type="ECO:0000313" key="5">
    <source>
        <dbReference type="Proteomes" id="UP000651010"/>
    </source>
</evidence>
<dbReference type="InterPro" id="IPR011050">
    <property type="entry name" value="Pectin_lyase_fold/virulence"/>
</dbReference>